<evidence type="ECO:0000256" key="1">
    <source>
        <dbReference type="SAM" id="MobiDB-lite"/>
    </source>
</evidence>
<evidence type="ECO:0000313" key="3">
    <source>
        <dbReference type="EMBL" id="SDQ32672.1"/>
    </source>
</evidence>
<keyword evidence="4" id="KW-1185">Reference proteome</keyword>
<protein>
    <recommendedName>
        <fullName evidence="5">Glycine-zipper-containing OmpA-like membrane domain-containing protein</fullName>
    </recommendedName>
</protein>
<evidence type="ECO:0008006" key="5">
    <source>
        <dbReference type="Google" id="ProtNLM"/>
    </source>
</evidence>
<accession>A0ABY0T6E0</accession>
<feature type="chain" id="PRO_5046327973" description="Glycine-zipper-containing OmpA-like membrane domain-containing protein" evidence="2">
    <location>
        <begin position="22"/>
        <end position="198"/>
    </location>
</feature>
<keyword evidence="2" id="KW-0732">Signal</keyword>
<evidence type="ECO:0000256" key="2">
    <source>
        <dbReference type="SAM" id="SignalP"/>
    </source>
</evidence>
<dbReference type="PROSITE" id="PS51257">
    <property type="entry name" value="PROKAR_LIPOPROTEIN"/>
    <property type="match status" value="1"/>
</dbReference>
<name>A0ABY0T6E0_9PROT</name>
<dbReference type="EMBL" id="FNKY01000001">
    <property type="protein sequence ID" value="SDQ32672.1"/>
    <property type="molecule type" value="Genomic_DNA"/>
</dbReference>
<comment type="caution">
    <text evidence="3">The sequence shown here is derived from an EMBL/GenBank/DDBJ whole genome shotgun (WGS) entry which is preliminary data.</text>
</comment>
<feature type="region of interest" description="Disordered" evidence="1">
    <location>
        <begin position="162"/>
        <end position="198"/>
    </location>
</feature>
<evidence type="ECO:0000313" key="4">
    <source>
        <dbReference type="Proteomes" id="UP000183471"/>
    </source>
</evidence>
<organism evidence="3 4">
    <name type="scientific">Nitrosospira multiformis</name>
    <dbReference type="NCBI Taxonomy" id="1231"/>
    <lineage>
        <taxon>Bacteria</taxon>
        <taxon>Pseudomonadati</taxon>
        <taxon>Pseudomonadota</taxon>
        <taxon>Betaproteobacteria</taxon>
        <taxon>Nitrosomonadales</taxon>
        <taxon>Nitrosomonadaceae</taxon>
        <taxon>Nitrosospira</taxon>
    </lineage>
</organism>
<dbReference type="Proteomes" id="UP000183471">
    <property type="component" value="Unassembled WGS sequence"/>
</dbReference>
<reference evidence="3 4" key="1">
    <citation type="submission" date="2016-10" db="EMBL/GenBank/DDBJ databases">
        <authorList>
            <person name="Varghese N."/>
            <person name="Submissions S."/>
        </authorList>
    </citation>
    <scope>NUCLEOTIDE SEQUENCE [LARGE SCALE GENOMIC DNA]</scope>
    <source>
        <strain evidence="3 4">Nl1</strain>
    </source>
</reference>
<feature type="signal peptide" evidence="2">
    <location>
        <begin position="1"/>
        <end position="21"/>
    </location>
</feature>
<feature type="compositionally biased region" description="Pro residues" evidence="1">
    <location>
        <begin position="175"/>
        <end position="192"/>
    </location>
</feature>
<dbReference type="RefSeq" id="WP_081346615.1">
    <property type="nucleotide sequence ID" value="NZ_FNKY01000001.1"/>
</dbReference>
<gene>
    <name evidence="3" type="ORF">SAMN05216402_0389</name>
</gene>
<proteinExistence type="predicted"/>
<sequence length="198" mass="19748">MMSKIIKLSALLAIASLAACASIPTGPSMMALPGSGRSFDEFRYDDYYCRQFAYEQVGGMTPNRASITSGVGSAAVGAGLGAAAGVALGGGRGAAIGAGAGLLAGSLAGTNTANASGYGSQQRYDTGYTQCMYGKGHRVPVSGQVNNSPMSGYNGTMSASYPSYPPARGMQGGALPPPPPPPPGIPPPPPPGKILKGY</sequence>